<feature type="transmembrane region" description="Helical" evidence="7">
    <location>
        <begin position="20"/>
        <end position="45"/>
    </location>
</feature>
<gene>
    <name evidence="7" type="primary">lgt</name>
    <name evidence="8" type="ORF">F4V45_00940</name>
</gene>
<feature type="transmembrane region" description="Helical" evidence="7">
    <location>
        <begin position="111"/>
        <end position="133"/>
    </location>
</feature>
<dbReference type="PANTHER" id="PTHR30589:SF0">
    <property type="entry name" value="PHOSPHATIDYLGLYCEROL--PROLIPOPROTEIN DIACYLGLYCERYL TRANSFERASE"/>
    <property type="match status" value="1"/>
</dbReference>
<accession>A0A5M9QSK6</accession>
<comment type="similarity">
    <text evidence="1 7">Belongs to the Lgt family.</text>
</comment>
<comment type="subcellular location">
    <subcellularLocation>
        <location evidence="7">Cell membrane</location>
        <topology evidence="7">Multi-pass membrane protein</topology>
    </subcellularLocation>
</comment>
<comment type="caution">
    <text evidence="8">The sequence shown here is derived from an EMBL/GenBank/DDBJ whole genome shotgun (WGS) entry which is preliminary data.</text>
</comment>
<feature type="transmembrane region" description="Helical" evidence="7">
    <location>
        <begin position="220"/>
        <end position="239"/>
    </location>
</feature>
<comment type="pathway">
    <text evidence="7">Protein modification; lipoprotein biosynthesis (diacylglyceryl transfer).</text>
</comment>
<organism evidence="8 9">
    <name type="scientific">Helicobacter canis</name>
    <dbReference type="NCBI Taxonomy" id="29419"/>
    <lineage>
        <taxon>Bacteria</taxon>
        <taxon>Pseudomonadati</taxon>
        <taxon>Campylobacterota</taxon>
        <taxon>Epsilonproteobacteria</taxon>
        <taxon>Campylobacterales</taxon>
        <taxon>Helicobacteraceae</taxon>
        <taxon>Helicobacter</taxon>
    </lineage>
</organism>
<evidence type="ECO:0000256" key="7">
    <source>
        <dbReference type="HAMAP-Rule" id="MF_01147"/>
    </source>
</evidence>
<dbReference type="PANTHER" id="PTHR30589">
    <property type="entry name" value="PROLIPOPROTEIN DIACYLGLYCERYL TRANSFERASE"/>
    <property type="match status" value="1"/>
</dbReference>
<evidence type="ECO:0000313" key="8">
    <source>
        <dbReference type="EMBL" id="KAA8711573.1"/>
    </source>
</evidence>
<evidence type="ECO:0000256" key="2">
    <source>
        <dbReference type="ARBA" id="ARBA00022475"/>
    </source>
</evidence>
<name>A0A5M9QSK6_9HELI</name>
<comment type="function">
    <text evidence="7">Catalyzes the transfer of the diacylglyceryl group from phosphatidylglycerol to the sulfhydryl group of the N-terminal cysteine of a prolipoprotein, the first step in the formation of mature lipoproteins.</text>
</comment>
<feature type="transmembrane region" description="Helical" evidence="7">
    <location>
        <begin position="140"/>
        <end position="158"/>
    </location>
</feature>
<protein>
    <recommendedName>
        <fullName evidence="7">Phosphatidylglycerol--prolipoprotein diacylglyceryl transferase</fullName>
        <ecNumber evidence="7">2.5.1.145</ecNumber>
    </recommendedName>
</protein>
<keyword evidence="2 7" id="KW-1003">Cell membrane</keyword>
<dbReference type="NCBIfam" id="TIGR00544">
    <property type="entry name" value="lgt"/>
    <property type="match status" value="1"/>
</dbReference>
<dbReference type="GO" id="GO:0008961">
    <property type="term" value="F:phosphatidylglycerol-prolipoprotein diacylglyceryl transferase activity"/>
    <property type="evidence" value="ECO:0007669"/>
    <property type="project" value="UniProtKB-UniRule"/>
</dbReference>
<feature type="transmembrane region" description="Helical" evidence="7">
    <location>
        <begin position="259"/>
        <end position="277"/>
    </location>
</feature>
<keyword evidence="5 7" id="KW-1133">Transmembrane helix</keyword>
<dbReference type="RefSeq" id="WP_150336651.1">
    <property type="nucleotide sequence ID" value="NZ_JAERIX010000005.1"/>
</dbReference>
<dbReference type="HAMAP" id="MF_01147">
    <property type="entry name" value="Lgt"/>
    <property type="match status" value="1"/>
</dbReference>
<reference evidence="8 9" key="1">
    <citation type="submission" date="2019-09" db="EMBL/GenBank/DDBJ databases">
        <title>Draft genome sequence of various Type strains from the CCUG.</title>
        <authorList>
            <person name="Pineiro-Iglesias B."/>
            <person name="Tunovic T."/>
            <person name="Unosson C."/>
            <person name="Inganas E."/>
            <person name="Ohlen M."/>
            <person name="Cardew S."/>
            <person name="Jensie-Markopoulos S."/>
            <person name="Salva-Serra F."/>
            <person name="Jaen-Luchoro D."/>
            <person name="Karlsson R."/>
            <person name="Svensson-Stadler L."/>
            <person name="Chun J."/>
            <person name="Moore E."/>
        </authorList>
    </citation>
    <scope>NUCLEOTIDE SEQUENCE [LARGE SCALE GENOMIC DNA]</scope>
    <source>
        <strain evidence="8 9">CCUG 32756T</strain>
    </source>
</reference>
<evidence type="ECO:0000256" key="1">
    <source>
        <dbReference type="ARBA" id="ARBA00007150"/>
    </source>
</evidence>
<dbReference type="PROSITE" id="PS01311">
    <property type="entry name" value="LGT"/>
    <property type="match status" value="1"/>
</dbReference>
<feature type="binding site" evidence="7">
    <location>
        <position position="159"/>
    </location>
    <ligand>
        <name>a 1,2-diacyl-sn-glycero-3-phospho-(1'-sn-glycerol)</name>
        <dbReference type="ChEBI" id="CHEBI:64716"/>
    </ligand>
</feature>
<keyword evidence="4 7" id="KW-0812">Transmembrane</keyword>
<comment type="catalytic activity">
    <reaction evidence="7">
        <text>L-cysteinyl-[prolipoprotein] + a 1,2-diacyl-sn-glycero-3-phospho-(1'-sn-glycerol) = an S-1,2-diacyl-sn-glyceryl-L-cysteinyl-[prolipoprotein] + sn-glycerol 1-phosphate + H(+)</text>
        <dbReference type="Rhea" id="RHEA:56712"/>
        <dbReference type="Rhea" id="RHEA-COMP:14679"/>
        <dbReference type="Rhea" id="RHEA-COMP:14680"/>
        <dbReference type="ChEBI" id="CHEBI:15378"/>
        <dbReference type="ChEBI" id="CHEBI:29950"/>
        <dbReference type="ChEBI" id="CHEBI:57685"/>
        <dbReference type="ChEBI" id="CHEBI:64716"/>
        <dbReference type="ChEBI" id="CHEBI:140658"/>
        <dbReference type="EC" id="2.5.1.145"/>
    </reaction>
</comment>
<evidence type="ECO:0000256" key="4">
    <source>
        <dbReference type="ARBA" id="ARBA00022692"/>
    </source>
</evidence>
<feature type="transmembrane region" description="Helical" evidence="7">
    <location>
        <begin position="196"/>
        <end position="213"/>
    </location>
</feature>
<sequence>MIEHYSFWNTIYMHFDPVAFNIFGISVHWYGIAYVCALVFALFVAHFFIRINPARFPISKQLLDSYFIWAEIGVIIGARIGYVLIYDPDRFWYLAHPLEIFNPFDIDGKFIGIRGMSFHGGVIGFLLVSYVFIKAKRVALLPLLDLVAISVPLAYIFGRVGNFLNHELFGRVVSETDAFGQKVGILVDGVLRYPSQLLEAILEGLVVFVIIIISSRVKLLTNALIGVYGVSYGLMRFVAEYWREPDPQLGLFGSLSMGQILSLIMIILGVLVIIYAMQNNLRNNSQNNLQGVRNASSKS</sequence>
<evidence type="ECO:0000256" key="5">
    <source>
        <dbReference type="ARBA" id="ARBA00022989"/>
    </source>
</evidence>
<keyword evidence="8" id="KW-0449">Lipoprotein</keyword>
<evidence type="ECO:0000313" key="9">
    <source>
        <dbReference type="Proteomes" id="UP000323707"/>
    </source>
</evidence>
<dbReference type="EC" id="2.5.1.145" evidence="7"/>
<feature type="transmembrane region" description="Helical" evidence="7">
    <location>
        <begin position="66"/>
        <end position="85"/>
    </location>
</feature>
<dbReference type="AlphaFoldDB" id="A0A5M9QSK6"/>
<evidence type="ECO:0000256" key="6">
    <source>
        <dbReference type="ARBA" id="ARBA00023136"/>
    </source>
</evidence>
<dbReference type="InterPro" id="IPR001640">
    <property type="entry name" value="Lgt"/>
</dbReference>
<dbReference type="Proteomes" id="UP000323707">
    <property type="component" value="Unassembled WGS sequence"/>
</dbReference>
<proteinExistence type="inferred from homology"/>
<dbReference type="UniPathway" id="UPA00664"/>
<keyword evidence="6 7" id="KW-0472">Membrane</keyword>
<dbReference type="EMBL" id="VXKE01000001">
    <property type="protein sequence ID" value="KAA8711573.1"/>
    <property type="molecule type" value="Genomic_DNA"/>
</dbReference>
<evidence type="ECO:0000256" key="3">
    <source>
        <dbReference type="ARBA" id="ARBA00022679"/>
    </source>
</evidence>
<dbReference type="GO" id="GO:0005886">
    <property type="term" value="C:plasma membrane"/>
    <property type="evidence" value="ECO:0007669"/>
    <property type="project" value="UniProtKB-SubCell"/>
</dbReference>
<keyword evidence="3 7" id="KW-0808">Transferase</keyword>
<dbReference type="GO" id="GO:0042158">
    <property type="term" value="P:lipoprotein biosynthetic process"/>
    <property type="evidence" value="ECO:0007669"/>
    <property type="project" value="UniProtKB-UniRule"/>
</dbReference>
<dbReference type="Pfam" id="PF01790">
    <property type="entry name" value="LGT"/>
    <property type="match status" value="1"/>
</dbReference>